<organism evidence="4 5">
    <name type="scientific">Sphingobium tyrosinilyticum</name>
    <dbReference type="NCBI Taxonomy" id="2715436"/>
    <lineage>
        <taxon>Bacteria</taxon>
        <taxon>Pseudomonadati</taxon>
        <taxon>Pseudomonadota</taxon>
        <taxon>Alphaproteobacteria</taxon>
        <taxon>Sphingomonadales</taxon>
        <taxon>Sphingomonadaceae</taxon>
        <taxon>Sphingobium</taxon>
    </lineage>
</organism>
<dbReference type="Proteomes" id="UP001595957">
    <property type="component" value="Unassembled WGS sequence"/>
</dbReference>
<dbReference type="Pfam" id="PF08450">
    <property type="entry name" value="SGL"/>
    <property type="match status" value="1"/>
</dbReference>
<dbReference type="InterPro" id="IPR051262">
    <property type="entry name" value="SMP-30/CGR1_Lactonase"/>
</dbReference>
<evidence type="ECO:0000256" key="1">
    <source>
        <dbReference type="ARBA" id="ARBA00022801"/>
    </source>
</evidence>
<accession>A0ABV9EZU7</accession>
<feature type="chain" id="PRO_5045927587" evidence="2">
    <location>
        <begin position="36"/>
        <end position="440"/>
    </location>
</feature>
<feature type="signal peptide" evidence="2">
    <location>
        <begin position="1"/>
        <end position="35"/>
    </location>
</feature>
<keyword evidence="1" id="KW-0378">Hydrolase</keyword>
<dbReference type="Gene3D" id="3.40.250.10">
    <property type="entry name" value="Rhodanese-like domain"/>
    <property type="match status" value="1"/>
</dbReference>
<sequence>MITDSRASTKRSHRAVLSWSAAAAALMLAGGVAVAQTAPQAAEAQNAVEVLDRAKVDALLAQPDKVLFIDVRRADEISTIGGLPVYLNIQPSELGRLRSFIPRDRQLVTVSNHAGRAKKAASLLAQQGFQVAGAVGVQDYAAQGGFLSGQKVQTPAIPGIVAADTRVDVVREGFEGTEGPVLLKDGSLLFTENRADRIVRIAPDNSVSTYLEKTGSANALAVNAAGDLLAVQTAPSAVAVLQPKAKALATSYAGKPFNRPNDLAAARSGNIYFTDPGAPAQAGASPAKTGLYRVDKRGKVSLIADDIRRPNGVALSPDEKTLYVANTAGEALIAYSVGADGSVSNRRDFAKLAGFKETPNGPSSGADGITVDADGRVYVATSAGVQIFGADGSALGIIPLPRAPQNLAFGGKDRSQLYVVGRGAVYRIATLTHGVDRPGK</sequence>
<feature type="domain" description="Rhodanese" evidence="3">
    <location>
        <begin position="62"/>
        <end position="149"/>
    </location>
</feature>
<evidence type="ECO:0000259" key="3">
    <source>
        <dbReference type="PROSITE" id="PS50206"/>
    </source>
</evidence>
<keyword evidence="2" id="KW-0732">Signal</keyword>
<evidence type="ECO:0000313" key="5">
    <source>
        <dbReference type="Proteomes" id="UP001595957"/>
    </source>
</evidence>
<evidence type="ECO:0000256" key="2">
    <source>
        <dbReference type="SAM" id="SignalP"/>
    </source>
</evidence>
<comment type="caution">
    <text evidence="4">The sequence shown here is derived from an EMBL/GenBank/DDBJ whole genome shotgun (WGS) entry which is preliminary data.</text>
</comment>
<dbReference type="InterPro" id="IPR036873">
    <property type="entry name" value="Rhodanese-like_dom_sf"/>
</dbReference>
<dbReference type="InterPro" id="IPR013658">
    <property type="entry name" value="SGL"/>
</dbReference>
<dbReference type="SUPFAM" id="SSF63829">
    <property type="entry name" value="Calcium-dependent phosphotriesterase"/>
    <property type="match status" value="1"/>
</dbReference>
<dbReference type="PANTHER" id="PTHR47572:SF4">
    <property type="entry name" value="LACTONASE DRP35"/>
    <property type="match status" value="1"/>
</dbReference>
<dbReference type="PANTHER" id="PTHR47572">
    <property type="entry name" value="LIPOPROTEIN-RELATED"/>
    <property type="match status" value="1"/>
</dbReference>
<dbReference type="InterPro" id="IPR001763">
    <property type="entry name" value="Rhodanese-like_dom"/>
</dbReference>
<dbReference type="PROSITE" id="PS50206">
    <property type="entry name" value="RHODANESE_3"/>
    <property type="match status" value="1"/>
</dbReference>
<dbReference type="InterPro" id="IPR011042">
    <property type="entry name" value="6-blade_b-propeller_TolB-like"/>
</dbReference>
<dbReference type="RefSeq" id="WP_380804917.1">
    <property type="nucleotide sequence ID" value="NZ_JBHSFZ010000025.1"/>
</dbReference>
<gene>
    <name evidence="4" type="ORF">ACFO3E_11865</name>
</gene>
<proteinExistence type="predicted"/>
<reference evidence="5" key="1">
    <citation type="journal article" date="2019" name="Int. J. Syst. Evol. Microbiol.">
        <title>The Global Catalogue of Microorganisms (GCM) 10K type strain sequencing project: providing services to taxonomists for standard genome sequencing and annotation.</title>
        <authorList>
            <consortium name="The Broad Institute Genomics Platform"/>
            <consortium name="The Broad Institute Genome Sequencing Center for Infectious Disease"/>
            <person name="Wu L."/>
            <person name="Ma J."/>
        </authorList>
    </citation>
    <scope>NUCLEOTIDE SEQUENCE [LARGE SCALE GENOMIC DNA]</scope>
    <source>
        <strain evidence="5">NBRC 103632</strain>
    </source>
</reference>
<dbReference type="PROSITE" id="PS51318">
    <property type="entry name" value="TAT"/>
    <property type="match status" value="1"/>
</dbReference>
<keyword evidence="5" id="KW-1185">Reference proteome</keyword>
<evidence type="ECO:0000313" key="4">
    <source>
        <dbReference type="EMBL" id="MFC4594882.1"/>
    </source>
</evidence>
<dbReference type="EMBL" id="JBHSFZ010000025">
    <property type="protein sequence ID" value="MFC4594882.1"/>
    <property type="molecule type" value="Genomic_DNA"/>
</dbReference>
<dbReference type="InterPro" id="IPR005511">
    <property type="entry name" value="SMP-30"/>
</dbReference>
<dbReference type="InterPro" id="IPR006311">
    <property type="entry name" value="TAT_signal"/>
</dbReference>
<protein>
    <submittedName>
        <fullName evidence="4">SMP-30/gluconolactonase/LRE family protein</fullName>
    </submittedName>
</protein>
<dbReference type="Gene3D" id="2.120.10.30">
    <property type="entry name" value="TolB, C-terminal domain"/>
    <property type="match status" value="1"/>
</dbReference>
<dbReference type="PRINTS" id="PR01790">
    <property type="entry name" value="SMP30FAMILY"/>
</dbReference>
<dbReference type="SUPFAM" id="SSF52821">
    <property type="entry name" value="Rhodanese/Cell cycle control phosphatase"/>
    <property type="match status" value="1"/>
</dbReference>
<name>A0ABV9EZU7_9SPHN</name>